<keyword evidence="5" id="KW-1133">Transmembrane helix</keyword>
<dbReference type="AlphaFoldDB" id="A0A4U1FV98"/>
<dbReference type="InterPro" id="IPR013783">
    <property type="entry name" value="Ig-like_fold"/>
</dbReference>
<evidence type="ECO:0000256" key="3">
    <source>
        <dbReference type="ARBA" id="ARBA00023180"/>
    </source>
</evidence>
<dbReference type="InterPro" id="IPR007110">
    <property type="entry name" value="Ig-like_dom"/>
</dbReference>
<reference evidence="8" key="1">
    <citation type="journal article" date="2019" name="IScience">
        <title>Narwhal Genome Reveals Long-Term Low Genetic Diversity despite Current Large Abundance Size.</title>
        <authorList>
            <person name="Westbury M.V."/>
            <person name="Petersen B."/>
            <person name="Garde E."/>
            <person name="Heide-Jorgensen M.P."/>
            <person name="Lorenzen E.D."/>
        </authorList>
    </citation>
    <scope>NUCLEOTIDE SEQUENCE [LARGE SCALE GENOMIC DNA]</scope>
</reference>
<proteinExistence type="predicted"/>
<organism evidence="7 8">
    <name type="scientific">Monodon monoceros</name>
    <name type="common">Narwhal</name>
    <name type="synonym">Ceratodon monodon</name>
    <dbReference type="NCBI Taxonomy" id="40151"/>
    <lineage>
        <taxon>Eukaryota</taxon>
        <taxon>Metazoa</taxon>
        <taxon>Chordata</taxon>
        <taxon>Craniata</taxon>
        <taxon>Vertebrata</taxon>
        <taxon>Euteleostomi</taxon>
        <taxon>Mammalia</taxon>
        <taxon>Eutheria</taxon>
        <taxon>Laurasiatheria</taxon>
        <taxon>Artiodactyla</taxon>
        <taxon>Whippomorpha</taxon>
        <taxon>Cetacea</taxon>
        <taxon>Odontoceti</taxon>
        <taxon>Monodontidae</taxon>
        <taxon>Monodon</taxon>
    </lineage>
</organism>
<keyword evidence="3" id="KW-0325">Glycoprotein</keyword>
<feature type="non-terminal residue" evidence="7">
    <location>
        <position position="181"/>
    </location>
</feature>
<evidence type="ECO:0000313" key="7">
    <source>
        <dbReference type="EMBL" id="TKC53824.1"/>
    </source>
</evidence>
<dbReference type="SUPFAM" id="SSF48726">
    <property type="entry name" value="Immunoglobulin"/>
    <property type="match status" value="1"/>
</dbReference>
<dbReference type="PANTHER" id="PTHR44337">
    <property type="entry name" value="CARCINOEMBRYONIC ANTIGEN-RELATED CELL ADHESION MOLECULE 8"/>
    <property type="match status" value="1"/>
</dbReference>
<dbReference type="Pfam" id="PF00047">
    <property type="entry name" value="ig"/>
    <property type="match status" value="1"/>
</dbReference>
<sequence>SLLLTERMKLSPDSSTLTINPVRREDAGDYQCEVSNLGSSSRSDPLRLGVKYDSTQGGSSGLSGGAIAGIVIGVLAGVALIAPLVYFLASDQRDLTEHKSSDHNQSQGYSDNSPNKAIDEGAYSALNFNAQESKKPTSASYPQQLQKWFIEKLKKKKKKVVFPALLTYSKFLIPIARRFFH</sequence>
<name>A0A4U1FV98_MONMO</name>
<dbReference type="InterPro" id="IPR013151">
    <property type="entry name" value="Immunoglobulin_dom"/>
</dbReference>
<evidence type="ECO:0000256" key="5">
    <source>
        <dbReference type="SAM" id="Phobius"/>
    </source>
</evidence>
<comment type="caution">
    <text evidence="7">The sequence shown here is derived from an EMBL/GenBank/DDBJ whole genome shotgun (WGS) entry which is preliminary data.</text>
</comment>
<dbReference type="PANTHER" id="PTHR44337:SF20">
    <property type="entry name" value="CARCINOEMBRYONIC ANTIGEN-RELATED CELL ADHESION MOLECULE 5-RELATED"/>
    <property type="match status" value="1"/>
</dbReference>
<dbReference type="InterPro" id="IPR052598">
    <property type="entry name" value="IgSF_CEA-related"/>
</dbReference>
<evidence type="ECO:0000256" key="2">
    <source>
        <dbReference type="ARBA" id="ARBA00023157"/>
    </source>
</evidence>
<dbReference type="GO" id="GO:0007157">
    <property type="term" value="P:heterophilic cell-cell adhesion via plasma membrane cell adhesion molecules"/>
    <property type="evidence" value="ECO:0007669"/>
    <property type="project" value="TreeGrafter"/>
</dbReference>
<evidence type="ECO:0000313" key="8">
    <source>
        <dbReference type="Proteomes" id="UP000308365"/>
    </source>
</evidence>
<evidence type="ECO:0000256" key="1">
    <source>
        <dbReference type="ARBA" id="ARBA00022729"/>
    </source>
</evidence>
<feature type="transmembrane region" description="Helical" evidence="5">
    <location>
        <begin position="66"/>
        <end position="89"/>
    </location>
</feature>
<dbReference type="Proteomes" id="UP000308365">
    <property type="component" value="Unassembled WGS sequence"/>
</dbReference>
<dbReference type="GO" id="GO:0009986">
    <property type="term" value="C:cell surface"/>
    <property type="evidence" value="ECO:0007669"/>
    <property type="project" value="TreeGrafter"/>
</dbReference>
<keyword evidence="2" id="KW-1015">Disulfide bond</keyword>
<evidence type="ECO:0000256" key="4">
    <source>
        <dbReference type="ARBA" id="ARBA00023319"/>
    </source>
</evidence>
<accession>A0A4U1FV98</accession>
<dbReference type="Gene3D" id="2.60.40.10">
    <property type="entry name" value="Immunoglobulins"/>
    <property type="match status" value="1"/>
</dbReference>
<gene>
    <name evidence="7" type="ORF">EI555_018574</name>
</gene>
<dbReference type="InterPro" id="IPR036179">
    <property type="entry name" value="Ig-like_dom_sf"/>
</dbReference>
<protein>
    <recommendedName>
        <fullName evidence="6">Ig-like domain-containing protein</fullName>
    </recommendedName>
</protein>
<keyword evidence="5" id="KW-0812">Transmembrane</keyword>
<feature type="domain" description="Ig-like" evidence="6">
    <location>
        <begin position="1"/>
        <end position="49"/>
    </location>
</feature>
<feature type="non-terminal residue" evidence="7">
    <location>
        <position position="1"/>
    </location>
</feature>
<dbReference type="EMBL" id="RWIC01000002">
    <property type="protein sequence ID" value="TKC53824.1"/>
    <property type="molecule type" value="Genomic_DNA"/>
</dbReference>
<keyword evidence="4" id="KW-0393">Immunoglobulin domain</keyword>
<keyword evidence="5" id="KW-0472">Membrane</keyword>
<dbReference type="PROSITE" id="PS50835">
    <property type="entry name" value="IG_LIKE"/>
    <property type="match status" value="1"/>
</dbReference>
<evidence type="ECO:0000259" key="6">
    <source>
        <dbReference type="PROSITE" id="PS50835"/>
    </source>
</evidence>
<keyword evidence="1" id="KW-0732">Signal</keyword>